<feature type="domain" description="Tr-type G" evidence="7">
    <location>
        <begin position="3"/>
        <end position="227"/>
    </location>
</feature>
<sequence>MTATLFRLATAGSVDDGKSTLVGRLLHDAQAILSDQLDAVARSSKERGFGDDGAELDLALLTDGLRAEREQGITIDVAYRYFATDRRSFVLADCPGHVQYTRNTVTGTSTADAVVLLVDVRHGVVEQTRRHLAVAHLLRVEHVIIAVNKIDAVDYREDAFRTVEADVARIAAELQADDGGGSGATAPIVVPVSALRGDNVVAPSAHTPWYDGEALLPILEQLPDADHARRRTEPLRLPVQTVIRPHSEFRGYAGQIVSGSLAAGDEVLIQPGGHRTTVSAVHRTALQARAAGEEAAAEGTGTVDAADRAAAPESVVVELQDQFDVARGHLLAAPEAPAVERDELTLSLAWLGDGALTDGARVLVKHGTETVKALVSEVTDRLDLASLTSRPADQLVLNDIGTVTVRLARALPVDDYAVAKRTGAVLLIHPESGDTLAAGMVRLPAAADTEAQDDDAWLAE</sequence>
<dbReference type="CDD" id="cd04095">
    <property type="entry name" value="CysN_NoDQ_III"/>
    <property type="match status" value="1"/>
</dbReference>
<dbReference type="InterPro" id="IPR009001">
    <property type="entry name" value="Transl_elong_EF1A/Init_IF2_C"/>
</dbReference>
<evidence type="ECO:0000256" key="2">
    <source>
        <dbReference type="ARBA" id="ARBA00022679"/>
    </source>
</evidence>
<protein>
    <recommendedName>
        <fullName evidence="1">sulfate adenylyltransferase</fullName>
        <ecNumber evidence="1">2.7.7.4</ecNumber>
    </recommendedName>
</protein>
<evidence type="ECO:0000313" key="9">
    <source>
        <dbReference type="Proteomes" id="UP001500236"/>
    </source>
</evidence>
<dbReference type="InterPro" id="IPR041757">
    <property type="entry name" value="CysN_GTP-bd"/>
</dbReference>
<keyword evidence="9" id="KW-1185">Reference proteome</keyword>
<keyword evidence="4" id="KW-0547">Nucleotide-binding</keyword>
<dbReference type="InterPro" id="IPR027417">
    <property type="entry name" value="P-loop_NTPase"/>
</dbReference>
<dbReference type="SUPFAM" id="SSF50465">
    <property type="entry name" value="EF-Tu/eEF-1alpha/eIF2-gamma C-terminal domain"/>
    <property type="match status" value="1"/>
</dbReference>
<reference evidence="9" key="1">
    <citation type="journal article" date="2019" name="Int. J. Syst. Evol. Microbiol.">
        <title>The Global Catalogue of Microorganisms (GCM) 10K type strain sequencing project: providing services to taxonomists for standard genome sequencing and annotation.</title>
        <authorList>
            <consortium name="The Broad Institute Genomics Platform"/>
            <consortium name="The Broad Institute Genome Sequencing Center for Infectious Disease"/>
            <person name="Wu L."/>
            <person name="Ma J."/>
        </authorList>
    </citation>
    <scope>NUCLEOTIDE SEQUENCE [LARGE SCALE GENOMIC DNA]</scope>
    <source>
        <strain evidence="9">JCM 14309</strain>
    </source>
</reference>
<dbReference type="SUPFAM" id="SSF52540">
    <property type="entry name" value="P-loop containing nucleoside triphosphate hydrolases"/>
    <property type="match status" value="1"/>
</dbReference>
<dbReference type="SUPFAM" id="SSF50447">
    <property type="entry name" value="Translation proteins"/>
    <property type="match status" value="1"/>
</dbReference>
<dbReference type="Proteomes" id="UP001500236">
    <property type="component" value="Unassembled WGS sequence"/>
</dbReference>
<dbReference type="CDD" id="cd04166">
    <property type="entry name" value="CysN_ATPS"/>
    <property type="match status" value="1"/>
</dbReference>
<dbReference type="Gene3D" id="3.40.50.300">
    <property type="entry name" value="P-loop containing nucleotide triphosphate hydrolases"/>
    <property type="match status" value="1"/>
</dbReference>
<keyword evidence="2" id="KW-0808">Transferase</keyword>
<dbReference type="NCBIfam" id="TIGR02034">
    <property type="entry name" value="CysN"/>
    <property type="match status" value="1"/>
</dbReference>
<dbReference type="RefSeq" id="WP_070160747.1">
    <property type="nucleotide sequence ID" value="NZ_BAAAVT010000008.1"/>
</dbReference>
<dbReference type="InterPro" id="IPR054696">
    <property type="entry name" value="GTP-eEF1A_C"/>
</dbReference>
<dbReference type="Gene3D" id="2.40.30.10">
    <property type="entry name" value="Translation factors"/>
    <property type="match status" value="2"/>
</dbReference>
<proteinExistence type="predicted"/>
<dbReference type="PRINTS" id="PR00315">
    <property type="entry name" value="ELONGATNFCT"/>
</dbReference>
<dbReference type="InterPro" id="IPR031157">
    <property type="entry name" value="G_TR_CS"/>
</dbReference>
<dbReference type="PROSITE" id="PS51722">
    <property type="entry name" value="G_TR_2"/>
    <property type="match status" value="1"/>
</dbReference>
<evidence type="ECO:0000256" key="4">
    <source>
        <dbReference type="ARBA" id="ARBA00022741"/>
    </source>
</evidence>
<keyword evidence="6" id="KW-0342">GTP-binding</keyword>
<dbReference type="InterPro" id="IPR044139">
    <property type="entry name" value="CysN_NoDQ_III"/>
</dbReference>
<dbReference type="InterPro" id="IPR000795">
    <property type="entry name" value="T_Tr_GTP-bd_dom"/>
</dbReference>
<evidence type="ECO:0000256" key="3">
    <source>
        <dbReference type="ARBA" id="ARBA00022695"/>
    </source>
</evidence>
<evidence type="ECO:0000256" key="6">
    <source>
        <dbReference type="ARBA" id="ARBA00023134"/>
    </source>
</evidence>
<keyword evidence="3" id="KW-0548">Nucleotidyltransferase</keyword>
<evidence type="ECO:0000256" key="1">
    <source>
        <dbReference type="ARBA" id="ARBA00012391"/>
    </source>
</evidence>
<dbReference type="Pfam" id="PF00009">
    <property type="entry name" value="GTP_EFTU"/>
    <property type="match status" value="1"/>
</dbReference>
<evidence type="ECO:0000259" key="7">
    <source>
        <dbReference type="PROSITE" id="PS51722"/>
    </source>
</evidence>
<dbReference type="InterPro" id="IPR009000">
    <property type="entry name" value="Transl_B-barrel_sf"/>
</dbReference>
<dbReference type="InterPro" id="IPR050100">
    <property type="entry name" value="TRAFAC_GTPase_members"/>
</dbReference>
<evidence type="ECO:0000313" key="8">
    <source>
        <dbReference type="EMBL" id="GAA3063310.1"/>
    </source>
</evidence>
<dbReference type="EMBL" id="BAAAVT010000008">
    <property type="protein sequence ID" value="GAA3063310.1"/>
    <property type="molecule type" value="Genomic_DNA"/>
</dbReference>
<dbReference type="PROSITE" id="PS00301">
    <property type="entry name" value="G_TR_1"/>
    <property type="match status" value="1"/>
</dbReference>
<dbReference type="InterPro" id="IPR011779">
    <property type="entry name" value="SO4_adenylTrfase_lsu"/>
</dbReference>
<name>A0ABP6LVS5_9MICC</name>
<accession>A0ABP6LVS5</accession>
<evidence type="ECO:0000256" key="5">
    <source>
        <dbReference type="ARBA" id="ARBA00022840"/>
    </source>
</evidence>
<dbReference type="Pfam" id="PF22594">
    <property type="entry name" value="GTP-eEF1A_C"/>
    <property type="match status" value="1"/>
</dbReference>
<comment type="caution">
    <text evidence="8">The sequence shown here is derived from an EMBL/GenBank/DDBJ whole genome shotgun (WGS) entry which is preliminary data.</text>
</comment>
<gene>
    <name evidence="8" type="ORF">GCM10010529_15670</name>
</gene>
<keyword evidence="5" id="KW-0067">ATP-binding</keyword>
<dbReference type="EC" id="2.7.7.4" evidence="1"/>
<organism evidence="8 9">
    <name type="scientific">Nesterenkonia aethiopica</name>
    <dbReference type="NCBI Taxonomy" id="269144"/>
    <lineage>
        <taxon>Bacteria</taxon>
        <taxon>Bacillati</taxon>
        <taxon>Actinomycetota</taxon>
        <taxon>Actinomycetes</taxon>
        <taxon>Micrococcales</taxon>
        <taxon>Micrococcaceae</taxon>
        <taxon>Nesterenkonia</taxon>
    </lineage>
</organism>
<dbReference type="PANTHER" id="PTHR23115">
    <property type="entry name" value="TRANSLATION FACTOR"/>
    <property type="match status" value="1"/>
</dbReference>